<feature type="active site" evidence="4">
    <location>
        <position position="22"/>
    </location>
</feature>
<dbReference type="EMBL" id="JABXXQ010000152">
    <property type="protein sequence ID" value="NVN30434.1"/>
    <property type="molecule type" value="Genomic_DNA"/>
</dbReference>
<comment type="catalytic activity">
    <reaction evidence="2 4">
        <text>L-methionyl-[protein] + [thioredoxin]-disulfide + H2O = L-methionyl-(S)-S-oxide-[protein] + [thioredoxin]-dithiol</text>
        <dbReference type="Rhea" id="RHEA:14217"/>
        <dbReference type="Rhea" id="RHEA-COMP:10698"/>
        <dbReference type="Rhea" id="RHEA-COMP:10700"/>
        <dbReference type="Rhea" id="RHEA-COMP:12313"/>
        <dbReference type="Rhea" id="RHEA-COMP:12315"/>
        <dbReference type="ChEBI" id="CHEBI:15377"/>
        <dbReference type="ChEBI" id="CHEBI:16044"/>
        <dbReference type="ChEBI" id="CHEBI:29950"/>
        <dbReference type="ChEBI" id="CHEBI:44120"/>
        <dbReference type="ChEBI" id="CHEBI:50058"/>
        <dbReference type="EC" id="1.8.4.11"/>
    </reaction>
</comment>
<dbReference type="PANTHER" id="PTHR43774:SF1">
    <property type="entry name" value="PEPTIDE METHIONINE SULFOXIDE REDUCTASE MSRA 2"/>
    <property type="match status" value="1"/>
</dbReference>
<reference evidence="6 8" key="2">
    <citation type="submission" date="2020-08" db="EMBL/GenBank/DDBJ databases">
        <title>Genomic Encyclopedia of Type Strains, Phase III (KMG-III): the genomes of soil and plant-associated and newly described type strains.</title>
        <authorList>
            <person name="Whitman W."/>
        </authorList>
    </citation>
    <scope>NUCLEOTIDE SEQUENCE [LARGE SCALE GENOMIC DNA]</scope>
    <source>
        <strain evidence="6 8">CECT 8088</strain>
    </source>
</reference>
<dbReference type="RefSeq" id="WP_176623962.1">
    <property type="nucleotide sequence ID" value="NZ_JABXXQ010000152.1"/>
</dbReference>
<dbReference type="Proteomes" id="UP000557688">
    <property type="component" value="Unassembled WGS sequence"/>
</dbReference>
<name>A0A850NNC7_9PROT</name>
<dbReference type="EMBL" id="JACHXV010000012">
    <property type="protein sequence ID" value="MBB3174862.1"/>
    <property type="molecule type" value="Genomic_DNA"/>
</dbReference>
<evidence type="ECO:0000256" key="3">
    <source>
        <dbReference type="ARBA" id="ARBA00048782"/>
    </source>
</evidence>
<dbReference type="GO" id="GO:0008113">
    <property type="term" value="F:peptide-methionine (S)-S-oxide reductase activity"/>
    <property type="evidence" value="ECO:0007669"/>
    <property type="project" value="UniProtKB-UniRule"/>
</dbReference>
<comment type="catalytic activity">
    <reaction evidence="3 4">
        <text>[thioredoxin]-disulfide + L-methionine + H2O = L-methionine (S)-S-oxide + [thioredoxin]-dithiol</text>
        <dbReference type="Rhea" id="RHEA:19993"/>
        <dbReference type="Rhea" id="RHEA-COMP:10698"/>
        <dbReference type="Rhea" id="RHEA-COMP:10700"/>
        <dbReference type="ChEBI" id="CHEBI:15377"/>
        <dbReference type="ChEBI" id="CHEBI:29950"/>
        <dbReference type="ChEBI" id="CHEBI:50058"/>
        <dbReference type="ChEBI" id="CHEBI:57844"/>
        <dbReference type="ChEBI" id="CHEBI:58772"/>
        <dbReference type="EC" id="1.8.4.11"/>
    </reaction>
</comment>
<evidence type="ECO:0000313" key="6">
    <source>
        <dbReference type="EMBL" id="MBB3174862.1"/>
    </source>
</evidence>
<dbReference type="HAMAP" id="MF_01401">
    <property type="entry name" value="MsrA"/>
    <property type="match status" value="1"/>
</dbReference>
<keyword evidence="1 4" id="KW-0560">Oxidoreductase</keyword>
<evidence type="ECO:0000256" key="4">
    <source>
        <dbReference type="HAMAP-Rule" id="MF_01401"/>
    </source>
</evidence>
<evidence type="ECO:0000256" key="1">
    <source>
        <dbReference type="ARBA" id="ARBA00023002"/>
    </source>
</evidence>
<dbReference type="Pfam" id="PF01625">
    <property type="entry name" value="PMSR"/>
    <property type="match status" value="1"/>
</dbReference>
<dbReference type="NCBIfam" id="TIGR00401">
    <property type="entry name" value="msrA"/>
    <property type="match status" value="1"/>
</dbReference>
<proteinExistence type="inferred from homology"/>
<dbReference type="InterPro" id="IPR002569">
    <property type="entry name" value="Met_Sox_Rdtase_MsrA_dom"/>
</dbReference>
<dbReference type="EC" id="1.8.4.11" evidence="4"/>
<evidence type="ECO:0000259" key="5">
    <source>
        <dbReference type="Pfam" id="PF01625"/>
    </source>
</evidence>
<organism evidence="7 9">
    <name type="scientific">Endobacter medicaginis</name>
    <dbReference type="NCBI Taxonomy" id="1181271"/>
    <lineage>
        <taxon>Bacteria</taxon>
        <taxon>Pseudomonadati</taxon>
        <taxon>Pseudomonadota</taxon>
        <taxon>Alphaproteobacteria</taxon>
        <taxon>Acetobacterales</taxon>
        <taxon>Acetobacteraceae</taxon>
        <taxon>Endobacter</taxon>
    </lineage>
</organism>
<comment type="similarity">
    <text evidence="4">Belongs to the MsrA Met sulfoxide reductase family.</text>
</comment>
<comment type="function">
    <text evidence="4">Has an important function as a repair enzyme for proteins that have been inactivated by oxidation. Catalyzes the reversible oxidation-reduction of methionine sulfoxide in proteins to methionine.</text>
</comment>
<sequence>MDDVRTPNPAPQEKVALLGGGCFWCVEAIYRDLRGVTKVQSGYAGGHTSNPSYREVCTGSTGHAEVVQVTYNPEQVSYADLLRIFFVIHDPTTLNRQGNDIGTQYRSVIFTGDDDERATAQAVRDEIAAEGIWANPIVTEIAGPAVFWPAEEEHDDYFARNPYSGYCQAVVAPKVVKFRKAFADRLKETARA</sequence>
<dbReference type="SUPFAM" id="SSF55068">
    <property type="entry name" value="Peptide methionine sulfoxide reductase"/>
    <property type="match status" value="1"/>
</dbReference>
<dbReference type="Gene3D" id="3.30.1060.10">
    <property type="entry name" value="Peptide methionine sulphoxide reductase MsrA"/>
    <property type="match status" value="1"/>
</dbReference>
<dbReference type="AlphaFoldDB" id="A0A850NNC7"/>
<keyword evidence="8" id="KW-1185">Reference proteome</keyword>
<evidence type="ECO:0000313" key="7">
    <source>
        <dbReference type="EMBL" id="NVN30434.1"/>
    </source>
</evidence>
<evidence type="ECO:0000313" key="8">
    <source>
        <dbReference type="Proteomes" id="UP000557688"/>
    </source>
</evidence>
<evidence type="ECO:0000256" key="2">
    <source>
        <dbReference type="ARBA" id="ARBA00047806"/>
    </source>
</evidence>
<accession>A0A850NNC7</accession>
<dbReference type="InterPro" id="IPR036509">
    <property type="entry name" value="Met_Sox_Rdtase_MsrA_sf"/>
</dbReference>
<protein>
    <recommendedName>
        <fullName evidence="4">Peptide methionine sulfoxide reductase MsrA</fullName>
        <shortName evidence="4">Protein-methionine-S-oxide reductase</shortName>
        <ecNumber evidence="4">1.8.4.11</ecNumber>
    </recommendedName>
    <alternativeName>
        <fullName evidence="4">Peptide-methionine (S)-S-oxide reductase</fullName>
        <shortName evidence="4">Peptide Met(O) reductase</shortName>
    </alternativeName>
</protein>
<evidence type="ECO:0000313" key="9">
    <source>
        <dbReference type="Proteomes" id="UP000565205"/>
    </source>
</evidence>
<reference evidence="7 9" key="1">
    <citation type="submission" date="2020-06" db="EMBL/GenBank/DDBJ databases">
        <title>Description of novel acetic acid bacteria.</title>
        <authorList>
            <person name="Sombolestani A."/>
        </authorList>
    </citation>
    <scope>NUCLEOTIDE SEQUENCE [LARGE SCALE GENOMIC DNA]</scope>
    <source>
        <strain evidence="7 9">LMG 26838</strain>
    </source>
</reference>
<dbReference type="Proteomes" id="UP000565205">
    <property type="component" value="Unassembled WGS sequence"/>
</dbReference>
<gene>
    <name evidence="4 7" type="primary">msrA</name>
    <name evidence="6" type="ORF">FHR90_002709</name>
    <name evidence="7" type="ORF">HUK83_08810</name>
</gene>
<comment type="caution">
    <text evidence="7">The sequence shown here is derived from an EMBL/GenBank/DDBJ whole genome shotgun (WGS) entry which is preliminary data.</text>
</comment>
<dbReference type="PANTHER" id="PTHR43774">
    <property type="entry name" value="PEPTIDE METHIONINE SULFOXIDE REDUCTASE"/>
    <property type="match status" value="1"/>
</dbReference>
<feature type="domain" description="Peptide methionine sulphoxide reductase MsrA" evidence="5">
    <location>
        <begin position="16"/>
        <end position="168"/>
    </location>
</feature>